<organism evidence="1 2">
    <name type="scientific">Smallanthus sonchifolius</name>
    <dbReference type="NCBI Taxonomy" id="185202"/>
    <lineage>
        <taxon>Eukaryota</taxon>
        <taxon>Viridiplantae</taxon>
        <taxon>Streptophyta</taxon>
        <taxon>Embryophyta</taxon>
        <taxon>Tracheophyta</taxon>
        <taxon>Spermatophyta</taxon>
        <taxon>Magnoliopsida</taxon>
        <taxon>eudicotyledons</taxon>
        <taxon>Gunneridae</taxon>
        <taxon>Pentapetalae</taxon>
        <taxon>asterids</taxon>
        <taxon>campanulids</taxon>
        <taxon>Asterales</taxon>
        <taxon>Asteraceae</taxon>
        <taxon>Asteroideae</taxon>
        <taxon>Heliantheae alliance</taxon>
        <taxon>Millerieae</taxon>
        <taxon>Smallanthus</taxon>
    </lineage>
</organism>
<accession>A0ACB8YDR0</accession>
<dbReference type="Proteomes" id="UP001056120">
    <property type="component" value="Linkage Group LG28"/>
</dbReference>
<gene>
    <name evidence="1" type="ORF">L1987_84058</name>
</gene>
<sequence>MHGVTGRESVMAFSVASPMVHTDRTAKFDLPVDSEHKATVFKLFSFANPHMRTFHLSWISFFTTFISTFAAAPLVPIIRDNLNLTKSDIGNAGVASVSGSIFSRLVMGAVCDLLGPRYGCAFLIMLSAPTVFCMSFYWMSTMFNSKIIGLENGTPAGWGNMGGGATQLLMPVLFEIIKKAGATPFTAWRIAFFIPGWFNVIMGILVLTLGQDLPDGNLSTLQKKGDVAKDKFSKAACGATFGIVPFISRRSHSIISGMTGAGGNFGSGLTQLIFFSNASFSTEKGLTYMGIMIMIVTLPVSFVHFPQWGSMLFPPSQDIVKGSEEHYYVSEWTEEEKQKGMHQASLKFAENRRSERGGKVASAPTPPENTPNHV</sequence>
<protein>
    <submittedName>
        <fullName evidence="1">Uncharacterized protein</fullName>
    </submittedName>
</protein>
<reference evidence="1 2" key="2">
    <citation type="journal article" date="2022" name="Mol. Ecol. Resour.">
        <title>The genomes of chicory, endive, great burdock and yacon provide insights into Asteraceae paleo-polyploidization history and plant inulin production.</title>
        <authorList>
            <person name="Fan W."/>
            <person name="Wang S."/>
            <person name="Wang H."/>
            <person name="Wang A."/>
            <person name="Jiang F."/>
            <person name="Liu H."/>
            <person name="Zhao H."/>
            <person name="Xu D."/>
            <person name="Zhang Y."/>
        </authorList>
    </citation>
    <scope>NUCLEOTIDE SEQUENCE [LARGE SCALE GENOMIC DNA]</scope>
    <source>
        <strain evidence="2">cv. Yunnan</strain>
        <tissue evidence="1">Leaves</tissue>
    </source>
</reference>
<comment type="caution">
    <text evidence="1">The sequence shown here is derived from an EMBL/GenBank/DDBJ whole genome shotgun (WGS) entry which is preliminary data.</text>
</comment>
<reference evidence="2" key="1">
    <citation type="journal article" date="2022" name="Mol. Ecol. Resour.">
        <title>The genomes of chicory, endive, great burdock and yacon provide insights into Asteraceae palaeo-polyploidization history and plant inulin production.</title>
        <authorList>
            <person name="Fan W."/>
            <person name="Wang S."/>
            <person name="Wang H."/>
            <person name="Wang A."/>
            <person name="Jiang F."/>
            <person name="Liu H."/>
            <person name="Zhao H."/>
            <person name="Xu D."/>
            <person name="Zhang Y."/>
        </authorList>
    </citation>
    <scope>NUCLEOTIDE SEQUENCE [LARGE SCALE GENOMIC DNA]</scope>
    <source>
        <strain evidence="2">cv. Yunnan</strain>
    </source>
</reference>
<keyword evidence="2" id="KW-1185">Reference proteome</keyword>
<proteinExistence type="predicted"/>
<dbReference type="EMBL" id="CM042045">
    <property type="protein sequence ID" value="KAI3683551.1"/>
    <property type="molecule type" value="Genomic_DNA"/>
</dbReference>
<evidence type="ECO:0000313" key="1">
    <source>
        <dbReference type="EMBL" id="KAI3683551.1"/>
    </source>
</evidence>
<name>A0ACB8YDR0_9ASTR</name>
<evidence type="ECO:0000313" key="2">
    <source>
        <dbReference type="Proteomes" id="UP001056120"/>
    </source>
</evidence>